<feature type="domain" description="Solute-binding protein family 3/N-terminal" evidence="3">
    <location>
        <begin position="38"/>
        <end position="264"/>
    </location>
</feature>
<dbReference type="PANTHER" id="PTHR35936">
    <property type="entry name" value="MEMBRANE-BOUND LYTIC MUREIN TRANSGLYCOSYLASE F"/>
    <property type="match status" value="1"/>
</dbReference>
<proteinExistence type="predicted"/>
<evidence type="ECO:0000259" key="3">
    <source>
        <dbReference type="SMART" id="SM00062"/>
    </source>
</evidence>
<dbReference type="Proteomes" id="UP001165422">
    <property type="component" value="Unassembled WGS sequence"/>
</dbReference>
<dbReference type="PROSITE" id="PS51257">
    <property type="entry name" value="PROKAR_LIPOPROTEIN"/>
    <property type="match status" value="1"/>
</dbReference>
<evidence type="ECO:0000313" key="5">
    <source>
        <dbReference type="Proteomes" id="UP001165422"/>
    </source>
</evidence>
<dbReference type="EMBL" id="JAJJPB010000033">
    <property type="protein sequence ID" value="MCC9296473.1"/>
    <property type="molecule type" value="Genomic_DNA"/>
</dbReference>
<accession>A0ABS8N9J5</accession>
<dbReference type="Pfam" id="PF00497">
    <property type="entry name" value="SBP_bac_3"/>
    <property type="match status" value="2"/>
</dbReference>
<dbReference type="SMART" id="SM00062">
    <property type="entry name" value="PBPb"/>
    <property type="match status" value="1"/>
</dbReference>
<protein>
    <submittedName>
        <fullName evidence="4">Transporter substrate-binding domain-containing protein</fullName>
    </submittedName>
</protein>
<dbReference type="InterPro" id="IPR001638">
    <property type="entry name" value="Solute-binding_3/MltF_N"/>
</dbReference>
<evidence type="ECO:0000256" key="2">
    <source>
        <dbReference type="SAM" id="SignalP"/>
    </source>
</evidence>
<dbReference type="PANTHER" id="PTHR35936:SF19">
    <property type="entry name" value="AMINO-ACID-BINDING PROTEIN YXEM-RELATED"/>
    <property type="match status" value="1"/>
</dbReference>
<keyword evidence="5" id="KW-1185">Reference proteome</keyword>
<organism evidence="4 5">
    <name type="scientific">Clostridium aromativorans</name>
    <dbReference type="NCBI Taxonomy" id="2836848"/>
    <lineage>
        <taxon>Bacteria</taxon>
        <taxon>Bacillati</taxon>
        <taxon>Bacillota</taxon>
        <taxon>Clostridia</taxon>
        <taxon>Eubacteriales</taxon>
        <taxon>Clostridiaceae</taxon>
        <taxon>Clostridium</taxon>
    </lineage>
</organism>
<evidence type="ECO:0000256" key="1">
    <source>
        <dbReference type="ARBA" id="ARBA00022729"/>
    </source>
</evidence>
<sequence length="276" mass="30414">MKKILLTVISICVIFGMTACGNNQKNSQKQDESSTSTEIVVASGSSSVPNSYVENGVHKGQEVDIWNAISKKTGLKVKFITGDFDTLFGYLDSGKADTVGNTITINAKRRDKYNFSEPYAYIPEKLVVHSNRTDIKKLKDIAGMTCGFSSGSNGGNLFQQIAKDQGIKINLVTYDSSELLNEAFRQGKVDVMIVAAGEAAYKIKNKVIDARMVEENVMVGAKAYPFVKGDKKSEELNKVVTKAIKEMQKDGTLKKIYNKWYGMDFSQKPANEKIAD</sequence>
<gene>
    <name evidence="4" type="ORF">LN736_16620</name>
</gene>
<dbReference type="RefSeq" id="WP_150358461.1">
    <property type="nucleotide sequence ID" value="NZ_JAJJPB010000033.1"/>
</dbReference>
<reference evidence="4" key="1">
    <citation type="submission" date="2021-11" db="EMBL/GenBank/DDBJ databases">
        <authorList>
            <person name="Qingchun L."/>
            <person name="Dong Z."/>
            <person name="Zongwei Q."/>
            <person name="Jia Z."/>
            <person name="Duotao L."/>
        </authorList>
    </citation>
    <scope>NUCLEOTIDE SEQUENCE</scope>
    <source>
        <strain evidence="4">WLY-B-L2</strain>
    </source>
</reference>
<name>A0ABS8N9J5_9CLOT</name>
<feature type="chain" id="PRO_5045207411" evidence="2">
    <location>
        <begin position="20"/>
        <end position="276"/>
    </location>
</feature>
<dbReference type="Gene3D" id="3.40.190.10">
    <property type="entry name" value="Periplasmic binding protein-like II"/>
    <property type="match status" value="2"/>
</dbReference>
<keyword evidence="1 2" id="KW-0732">Signal</keyword>
<evidence type="ECO:0000313" key="4">
    <source>
        <dbReference type="EMBL" id="MCC9296473.1"/>
    </source>
</evidence>
<comment type="caution">
    <text evidence="4">The sequence shown here is derived from an EMBL/GenBank/DDBJ whole genome shotgun (WGS) entry which is preliminary data.</text>
</comment>
<feature type="signal peptide" evidence="2">
    <location>
        <begin position="1"/>
        <end position="19"/>
    </location>
</feature>
<dbReference type="SUPFAM" id="SSF53850">
    <property type="entry name" value="Periplasmic binding protein-like II"/>
    <property type="match status" value="1"/>
</dbReference>